<evidence type="ECO:0000313" key="1">
    <source>
        <dbReference type="EMBL" id="RIA82805.1"/>
    </source>
</evidence>
<sequence length="138" mass="15807">MVMPLPQGSHLTILLSINSTSQIYGLSGPRLIFFIPAPDDDDSEWDDEINLNENRSFKNKLFELIWFDKYRPNGSFTKAAKGIAKITNFMNKSQSISDDFEEVLDNMEGDKQNQHNLRISKNHYLGLNITKNVQSLNI</sequence>
<proteinExistence type="predicted"/>
<organism evidence="1 2">
    <name type="scientific">Glomus cerebriforme</name>
    <dbReference type="NCBI Taxonomy" id="658196"/>
    <lineage>
        <taxon>Eukaryota</taxon>
        <taxon>Fungi</taxon>
        <taxon>Fungi incertae sedis</taxon>
        <taxon>Mucoromycota</taxon>
        <taxon>Glomeromycotina</taxon>
        <taxon>Glomeromycetes</taxon>
        <taxon>Glomerales</taxon>
        <taxon>Glomeraceae</taxon>
        <taxon>Glomus</taxon>
    </lineage>
</organism>
<name>A0A397SEY5_9GLOM</name>
<comment type="caution">
    <text evidence="1">The sequence shown here is derived from an EMBL/GenBank/DDBJ whole genome shotgun (WGS) entry which is preliminary data.</text>
</comment>
<gene>
    <name evidence="1" type="ORF">C1645_834764</name>
</gene>
<accession>A0A397SEY5</accession>
<dbReference type="AlphaFoldDB" id="A0A397SEY5"/>
<protein>
    <submittedName>
        <fullName evidence="1">Uncharacterized protein</fullName>
    </submittedName>
</protein>
<keyword evidence="2" id="KW-1185">Reference proteome</keyword>
<dbReference type="OrthoDB" id="2379098at2759"/>
<dbReference type="Proteomes" id="UP000265703">
    <property type="component" value="Unassembled WGS sequence"/>
</dbReference>
<dbReference type="EMBL" id="QKYT01000627">
    <property type="protein sequence ID" value="RIA82805.1"/>
    <property type="molecule type" value="Genomic_DNA"/>
</dbReference>
<reference evidence="1 2" key="1">
    <citation type="submission" date="2018-06" db="EMBL/GenBank/DDBJ databases">
        <title>Comparative genomics reveals the genomic features of Rhizophagus irregularis, R. cerebriforme, R. diaphanum and Gigaspora rosea, and their symbiotic lifestyle signature.</title>
        <authorList>
            <person name="Morin E."/>
            <person name="San Clemente H."/>
            <person name="Chen E.C.H."/>
            <person name="De La Providencia I."/>
            <person name="Hainaut M."/>
            <person name="Kuo A."/>
            <person name="Kohler A."/>
            <person name="Murat C."/>
            <person name="Tang N."/>
            <person name="Roy S."/>
            <person name="Loubradou J."/>
            <person name="Henrissat B."/>
            <person name="Grigoriev I.V."/>
            <person name="Corradi N."/>
            <person name="Roux C."/>
            <person name="Martin F.M."/>
        </authorList>
    </citation>
    <scope>NUCLEOTIDE SEQUENCE [LARGE SCALE GENOMIC DNA]</scope>
    <source>
        <strain evidence="1 2">DAOM 227022</strain>
    </source>
</reference>
<evidence type="ECO:0000313" key="2">
    <source>
        <dbReference type="Proteomes" id="UP000265703"/>
    </source>
</evidence>